<feature type="transmembrane region" description="Helical" evidence="6">
    <location>
        <begin position="118"/>
        <end position="139"/>
    </location>
</feature>
<dbReference type="InterPro" id="IPR024923">
    <property type="entry name" value="PG_synth_SpoVB"/>
</dbReference>
<feature type="transmembrane region" description="Helical" evidence="6">
    <location>
        <begin position="185"/>
        <end position="205"/>
    </location>
</feature>
<proteinExistence type="predicted"/>
<dbReference type="CDD" id="cd13124">
    <property type="entry name" value="MATE_SpoVB_like"/>
    <property type="match status" value="1"/>
</dbReference>
<dbReference type="RefSeq" id="WP_103896024.1">
    <property type="nucleotide sequence ID" value="NZ_FNUK01000011.1"/>
</dbReference>
<dbReference type="GO" id="GO:0005886">
    <property type="term" value="C:plasma membrane"/>
    <property type="evidence" value="ECO:0007669"/>
    <property type="project" value="UniProtKB-SubCell"/>
</dbReference>
<feature type="transmembrane region" description="Helical" evidence="6">
    <location>
        <begin position="354"/>
        <end position="375"/>
    </location>
</feature>
<feature type="transmembrane region" description="Helical" evidence="6">
    <location>
        <begin position="86"/>
        <end position="106"/>
    </location>
</feature>
<comment type="subcellular location">
    <subcellularLocation>
        <location evidence="1">Cell membrane</location>
        <topology evidence="1">Multi-pass membrane protein</topology>
    </subcellularLocation>
</comment>
<evidence type="ECO:0000256" key="3">
    <source>
        <dbReference type="ARBA" id="ARBA00022692"/>
    </source>
</evidence>
<feature type="transmembrane region" description="Helical" evidence="6">
    <location>
        <begin position="278"/>
        <end position="301"/>
    </location>
</feature>
<feature type="transmembrane region" description="Helical" evidence="6">
    <location>
        <begin position="322"/>
        <end position="342"/>
    </location>
</feature>
<dbReference type="Proteomes" id="UP000242850">
    <property type="component" value="Unassembled WGS sequence"/>
</dbReference>
<sequence>MSRKNIIKGTILLALAGILAKFLGFFFRIPLIYLIGEEGIGIYQIIYPLYTFLLAMSSGIPIAISKMISERLAIRKNKEATLIFKSALFIMVLFGAVSSFILIFFAKNFIKIFNWSFRVYYSILAISLAPFFTCILSVFRGYFQGIQNMFPVGLSQIVEQLTRVFFGVGLAYILLPYGIEFAASGASLGATVGGLIGVLFLLFYFRKNKINYFKDENSKGTFALTLEIIKTGLPISLAQTIGSIMALIDSALVVGLLKSSGYDDSMATALYGQLTGKAFVLINVPLTLSMAIAQSTVPAVAESHALKSNFKLKNNINMAYKMAMMLALPSCAGLYVLARPILGLIFHTDSGWEVLQILSVAAFFIILAQTSTSVLNGIGKTYLPFFVILLGSLVKIFFSYLLIPTRLNILGAAYSTLIAYFVISMVDIILVIKYTNVMVNLRDSVINPLLSTLVMMIGVICIYIFLNLYLNSKLTTVFSILSGILIYFTLLNITNTFSLKDIKRVIKG</sequence>
<name>A0A1H5UX21_9CLOT</name>
<dbReference type="InterPro" id="IPR002797">
    <property type="entry name" value="Polysacc_synth"/>
</dbReference>
<keyword evidence="2" id="KW-1003">Cell membrane</keyword>
<accession>A0A1H5UX21</accession>
<keyword evidence="8" id="KW-1185">Reference proteome</keyword>
<evidence type="ECO:0000313" key="7">
    <source>
        <dbReference type="EMBL" id="SEF79692.1"/>
    </source>
</evidence>
<dbReference type="InterPro" id="IPR050833">
    <property type="entry name" value="Poly_Biosynth_Transport"/>
</dbReference>
<keyword evidence="3 6" id="KW-0812">Transmembrane</keyword>
<dbReference type="AlphaFoldDB" id="A0A1H5UX21"/>
<reference evidence="8" key="1">
    <citation type="submission" date="2016-10" db="EMBL/GenBank/DDBJ databases">
        <authorList>
            <person name="Varghese N."/>
            <person name="Submissions S."/>
        </authorList>
    </citation>
    <scope>NUCLEOTIDE SEQUENCE [LARGE SCALE GENOMIC DNA]</scope>
    <source>
        <strain evidence="8">DSM 5463</strain>
    </source>
</reference>
<dbReference type="OrthoDB" id="9775950at2"/>
<feature type="transmembrane region" description="Helical" evidence="6">
    <location>
        <begin position="12"/>
        <end position="33"/>
    </location>
</feature>
<evidence type="ECO:0000256" key="4">
    <source>
        <dbReference type="ARBA" id="ARBA00022989"/>
    </source>
</evidence>
<dbReference type="PANTHER" id="PTHR30250">
    <property type="entry name" value="PST FAMILY PREDICTED COLANIC ACID TRANSPORTER"/>
    <property type="match status" value="1"/>
</dbReference>
<dbReference type="PIRSF" id="PIRSF038958">
    <property type="entry name" value="PG_synth_SpoVB"/>
    <property type="match status" value="1"/>
</dbReference>
<feature type="transmembrane region" description="Helical" evidence="6">
    <location>
        <begin position="478"/>
        <end position="499"/>
    </location>
</feature>
<keyword evidence="4 6" id="KW-1133">Transmembrane helix</keyword>
<evidence type="ECO:0000313" key="8">
    <source>
        <dbReference type="Proteomes" id="UP000242850"/>
    </source>
</evidence>
<dbReference type="Pfam" id="PF01943">
    <property type="entry name" value="Polysacc_synt"/>
    <property type="match status" value="1"/>
</dbReference>
<feature type="transmembrane region" description="Helical" evidence="6">
    <location>
        <begin position="409"/>
        <end position="432"/>
    </location>
</feature>
<feature type="transmembrane region" description="Helical" evidence="6">
    <location>
        <begin position="237"/>
        <end position="258"/>
    </location>
</feature>
<dbReference type="PANTHER" id="PTHR30250:SF21">
    <property type="entry name" value="LIPID II FLIPPASE MURJ"/>
    <property type="match status" value="1"/>
</dbReference>
<evidence type="ECO:0000256" key="1">
    <source>
        <dbReference type="ARBA" id="ARBA00004651"/>
    </source>
</evidence>
<feature type="transmembrane region" description="Helical" evidence="6">
    <location>
        <begin position="45"/>
        <end position="65"/>
    </location>
</feature>
<keyword evidence="5 6" id="KW-0472">Membrane</keyword>
<evidence type="ECO:0000256" key="2">
    <source>
        <dbReference type="ARBA" id="ARBA00022475"/>
    </source>
</evidence>
<dbReference type="EMBL" id="FNUK01000011">
    <property type="protein sequence ID" value="SEF79692.1"/>
    <property type="molecule type" value="Genomic_DNA"/>
</dbReference>
<evidence type="ECO:0000256" key="6">
    <source>
        <dbReference type="SAM" id="Phobius"/>
    </source>
</evidence>
<feature type="transmembrane region" description="Helical" evidence="6">
    <location>
        <begin position="444"/>
        <end position="466"/>
    </location>
</feature>
<evidence type="ECO:0000256" key="5">
    <source>
        <dbReference type="ARBA" id="ARBA00023136"/>
    </source>
</evidence>
<feature type="transmembrane region" description="Helical" evidence="6">
    <location>
        <begin position="382"/>
        <end position="403"/>
    </location>
</feature>
<protein>
    <submittedName>
        <fullName evidence="7">Stage V sporulation protein B</fullName>
    </submittedName>
</protein>
<feature type="transmembrane region" description="Helical" evidence="6">
    <location>
        <begin position="160"/>
        <end position="179"/>
    </location>
</feature>
<organism evidence="7 8">
    <name type="scientific">Caloramator fervidus</name>
    <dbReference type="NCBI Taxonomy" id="29344"/>
    <lineage>
        <taxon>Bacteria</taxon>
        <taxon>Bacillati</taxon>
        <taxon>Bacillota</taxon>
        <taxon>Clostridia</taxon>
        <taxon>Eubacteriales</taxon>
        <taxon>Clostridiaceae</taxon>
        <taxon>Caloramator</taxon>
    </lineage>
</organism>
<gene>
    <name evidence="7" type="ORF">SAMN05660865_01051</name>
</gene>